<evidence type="ECO:0000313" key="2">
    <source>
        <dbReference type="Proteomes" id="UP001501475"/>
    </source>
</evidence>
<proteinExistence type="predicted"/>
<reference evidence="2" key="1">
    <citation type="journal article" date="2019" name="Int. J. Syst. Evol. Microbiol.">
        <title>The Global Catalogue of Microorganisms (GCM) 10K type strain sequencing project: providing services to taxonomists for standard genome sequencing and annotation.</title>
        <authorList>
            <consortium name="The Broad Institute Genomics Platform"/>
            <consortium name="The Broad Institute Genome Sequencing Center for Infectious Disease"/>
            <person name="Wu L."/>
            <person name="Ma J."/>
        </authorList>
    </citation>
    <scope>NUCLEOTIDE SEQUENCE [LARGE SCALE GENOMIC DNA]</scope>
    <source>
        <strain evidence="2">JCM 15591</strain>
    </source>
</reference>
<keyword evidence="2" id="KW-1185">Reference proteome</keyword>
<name>A0ABP4WMM8_9MICO</name>
<sequence length="56" mass="5718">MPLAVLALVALGGPAGVGLGLLFAHQRALGASVAQIKRTRAVLSFAWIAGPPRSRL</sequence>
<evidence type="ECO:0000313" key="1">
    <source>
        <dbReference type="EMBL" id="GAA1758296.1"/>
    </source>
</evidence>
<comment type="caution">
    <text evidence="1">The sequence shown here is derived from an EMBL/GenBank/DDBJ whole genome shotgun (WGS) entry which is preliminary data.</text>
</comment>
<gene>
    <name evidence="1" type="ORF">GCM10009810_17330</name>
</gene>
<protein>
    <submittedName>
        <fullName evidence="1">Uncharacterized protein</fullName>
    </submittedName>
</protein>
<dbReference type="Proteomes" id="UP001501475">
    <property type="component" value="Unassembled WGS sequence"/>
</dbReference>
<dbReference type="EMBL" id="BAAAPN010000044">
    <property type="protein sequence ID" value="GAA1758296.1"/>
    <property type="molecule type" value="Genomic_DNA"/>
</dbReference>
<organism evidence="1 2">
    <name type="scientific">Nostocoides vanveenii</name>
    <dbReference type="NCBI Taxonomy" id="330835"/>
    <lineage>
        <taxon>Bacteria</taxon>
        <taxon>Bacillati</taxon>
        <taxon>Actinomycetota</taxon>
        <taxon>Actinomycetes</taxon>
        <taxon>Micrococcales</taxon>
        <taxon>Intrasporangiaceae</taxon>
        <taxon>Nostocoides</taxon>
    </lineage>
</organism>
<accession>A0ABP4WMM8</accession>